<keyword evidence="2" id="KW-1185">Reference proteome</keyword>
<evidence type="ECO:0000313" key="1">
    <source>
        <dbReference type="EMBL" id="EFG06511.1"/>
    </source>
</evidence>
<evidence type="ECO:0000313" key="2">
    <source>
        <dbReference type="Proteomes" id="UP000002357"/>
    </source>
</evidence>
<dbReference type="Proteomes" id="UP000002357">
    <property type="component" value="Chromosome"/>
</dbReference>
<proteinExistence type="predicted"/>
<name>E2Q0W8_STRCL</name>
<dbReference type="AlphaFoldDB" id="E2Q0W8"/>
<reference evidence="1 2" key="1">
    <citation type="journal article" date="2010" name="Genome Biol. Evol.">
        <title>The sequence of a 1.8-mb bacterial linear plasmid reveals a rich evolutionary reservoir of secondary metabolic pathways.</title>
        <authorList>
            <person name="Medema M.H."/>
            <person name="Trefzer A."/>
            <person name="Kovalchuk A."/>
            <person name="van den Berg M."/>
            <person name="Mueller U."/>
            <person name="Heijne W."/>
            <person name="Wu L."/>
            <person name="Alam M.T."/>
            <person name="Ronning C.M."/>
            <person name="Nierman W.C."/>
            <person name="Bovenberg R.A.L."/>
            <person name="Breitling R."/>
            <person name="Takano E."/>
        </authorList>
    </citation>
    <scope>NUCLEOTIDE SEQUENCE [LARGE SCALE GENOMIC DNA]</scope>
    <source>
        <strain evidence="2">ATCC 27064 / DSM 738 / JCM 4710 / NBRC 13307 / NCIMB 12785 / NRRL 3585 / VKM Ac-602</strain>
    </source>
</reference>
<dbReference type="EMBL" id="CM000913">
    <property type="protein sequence ID" value="EFG06511.1"/>
    <property type="molecule type" value="Genomic_DNA"/>
</dbReference>
<gene>
    <name evidence="1" type="ORF">SCLAV_1432</name>
</gene>
<organism evidence="1 2">
    <name type="scientific">Streptomyces clavuligerus</name>
    <dbReference type="NCBI Taxonomy" id="1901"/>
    <lineage>
        <taxon>Bacteria</taxon>
        <taxon>Bacillati</taxon>
        <taxon>Actinomycetota</taxon>
        <taxon>Actinomycetes</taxon>
        <taxon>Kitasatosporales</taxon>
        <taxon>Streptomycetaceae</taxon>
        <taxon>Streptomyces</taxon>
    </lineage>
</organism>
<sequence>MRGRLVRAGYICFNEAMVGYENPATGRCDLEPFWPSRQHHDFDRECCRALSARAH</sequence>
<dbReference type="eggNOG" id="ENOG5030KUT">
    <property type="taxonomic scope" value="Bacteria"/>
</dbReference>
<protein>
    <submittedName>
        <fullName evidence="1">Uncharacterized protein</fullName>
    </submittedName>
</protein>
<accession>E2Q0W8</accession>